<keyword evidence="4" id="KW-1185">Reference proteome</keyword>
<keyword evidence="2" id="KW-1133">Transmembrane helix</keyword>
<comment type="caution">
    <text evidence="3">The sequence shown here is derived from an EMBL/GenBank/DDBJ whole genome shotgun (WGS) entry which is preliminary data.</text>
</comment>
<proteinExistence type="predicted"/>
<organism evidence="3 4">
    <name type="scientific">Durusdinium trenchii</name>
    <dbReference type="NCBI Taxonomy" id="1381693"/>
    <lineage>
        <taxon>Eukaryota</taxon>
        <taxon>Sar</taxon>
        <taxon>Alveolata</taxon>
        <taxon>Dinophyceae</taxon>
        <taxon>Suessiales</taxon>
        <taxon>Symbiodiniaceae</taxon>
        <taxon>Durusdinium</taxon>
    </lineage>
</organism>
<name>A0ABP0SF06_9DINO</name>
<reference evidence="3 4" key="1">
    <citation type="submission" date="2024-02" db="EMBL/GenBank/DDBJ databases">
        <authorList>
            <person name="Chen Y."/>
            <person name="Shah S."/>
            <person name="Dougan E. K."/>
            <person name="Thang M."/>
            <person name="Chan C."/>
        </authorList>
    </citation>
    <scope>NUCLEOTIDE SEQUENCE [LARGE SCALE GENOMIC DNA]</scope>
</reference>
<evidence type="ECO:0000256" key="1">
    <source>
        <dbReference type="SAM" id="MobiDB-lite"/>
    </source>
</evidence>
<keyword evidence="2" id="KW-0472">Membrane</keyword>
<evidence type="ECO:0000256" key="2">
    <source>
        <dbReference type="SAM" id="Phobius"/>
    </source>
</evidence>
<feature type="region of interest" description="Disordered" evidence="1">
    <location>
        <begin position="313"/>
        <end position="341"/>
    </location>
</feature>
<sequence>MASRAWRASRQVQQSVWRSVRDPGSIVPRRFTSTPGDARSSLLPSFGLRTRAFSTEEKLPDAASQVVMLSDEEDEDDDLEEENLPPWRQLKPWRWQPPEEDLGWLKIFQLPKVQVDEAGRSYIIGFYATGICIFFTFVLAAACDASTCHAFSDRAVGEIPTANEPPNAPVAGGEKGTQGRTEEAQVAMGQNLRAPLILLAQAGTMRGVFSSKMPIHWPKISVSRTETAATGQAFLVMAEAEAAAPDGASGASSPVEAPGKRSTLYKEDVLLDGHSSGRLVNEHTAVWGSLFDPESKRWGYKCCTSPEQFGRCTAEKAPEPEANSSDLDNSPDSEDLLGPNGLESWQPLLQKGAKRSPSCILQSQISADENYKGFPDLAVTTLKPLLQPSREALDAGTAEILIRRLHNPRELATRSAFLEHAAAGGVFWVALLVAMCLLAWASAAASWPASTCDGEGDDSSCGFGLVQTRAGRAEHGREAARSRQRRPLPAWQQRAYLVGASHKAGTEMLHHIMKWTFDVLGGTDSCDYDANGGPITAYSPMRAECHLHPARLRFSNHITGECVKELRALSAPVGGEIYTALGINMPVMPPEEGIPEMGNRMINVIIDMANAYKAAQSDMMIIRFETITKNSANFNQTIKELDMVHFLFQDEITHEQRQAILDATVAEDINRADKAGLSWQYQDGGEPDHSNDDADMVENAKYLHLMNPDLYKDFVYYRHLLGYEKGEVLLGRAGGADRSESGRPSLGVIRSGVLEQLDEIATNSSNLDYLAARAGYMKLTLGNKTWNNTFVAHVAACTMKGAREYRRNRDNYNTYDMDPDSQKYMHALLKLVQLAQCLRPNGDQSKNCDTWHNGGQRMVGFK</sequence>
<protein>
    <submittedName>
        <fullName evidence="3">Uncharacterized protein</fullName>
    </submittedName>
</protein>
<evidence type="ECO:0000313" key="4">
    <source>
        <dbReference type="Proteomes" id="UP001642484"/>
    </source>
</evidence>
<feature type="region of interest" description="Disordered" evidence="1">
    <location>
        <begin position="159"/>
        <end position="185"/>
    </location>
</feature>
<feature type="transmembrane region" description="Helical" evidence="2">
    <location>
        <begin position="122"/>
        <end position="142"/>
    </location>
</feature>
<accession>A0ABP0SF06</accession>
<dbReference type="Proteomes" id="UP001642484">
    <property type="component" value="Unassembled WGS sequence"/>
</dbReference>
<keyword evidence="2" id="KW-0812">Transmembrane</keyword>
<gene>
    <name evidence="3" type="ORF">CCMP2556_LOCUS51542</name>
</gene>
<evidence type="ECO:0000313" key="3">
    <source>
        <dbReference type="EMBL" id="CAK9110965.1"/>
    </source>
</evidence>
<dbReference type="EMBL" id="CAXAMN010027473">
    <property type="protein sequence ID" value="CAK9110965.1"/>
    <property type="molecule type" value="Genomic_DNA"/>
</dbReference>